<dbReference type="Gene3D" id="3.40.50.2000">
    <property type="entry name" value="Glycogen Phosphorylase B"/>
    <property type="match status" value="4"/>
</dbReference>
<comment type="caution">
    <text evidence="7">The sequence shown here is derived from an EMBL/GenBank/DDBJ whole genome shotgun (WGS) entry which is preliminary data.</text>
</comment>
<sequence length="965" mass="107073">MSKAELVFVPTPGAGHIVSAVQLAKLLTDRDERLSITVFLMKPPFESKAGGYTEDSSFPSTRIKFVHVSDDGHASFEPINFFSSMIETAKPHIKEVVTKLISESESSHDDSPKLAGFVLDMFCTSLIDMANEFGVPSYIYFTSGAGFLGLMLNLQALHDEQGLDPTELKDSDAALGLPSLRNPLPAKVLPTSVLHKDLFQRMLVMTRRFREAKGIIVNAFSELESHAINSLADGKTPPVYPVGPILNLKGSGHDHGGGSSSSTNLKEIMQWLDEQPPCSVVFLCFGSMGCFDEEQIKEIARALENSGHRFLWSLRKPPPKDKMVPPTEYSDAQEMDSWTGPPSLGRLLVDVLAHPSVGGFVSHCGWNSTLESILFGAPIATWPLYAEQQFNAFQLVVELGLAVEIRMDYRKDWFADEPFIVTADEIERGIRCVMDRDNERIRLLSEMSHKSKRALTDGGSSYVTMGRLIQDIMDSFVRDVKMGKAELVFIPTPFAGHIKSAMELARLLTHRDERLSITILLMKLPFDSSSYANESISSSRIKLVHLPTDHHHGLDHDSVNPRKFLSSMNEIAKPHVREVVSELVIVSHSESSSQDDSLPKLAGFVLDMLCTPMIDVANEFGVPSYIFFPSGGAYLGLMFHLQSLHDEQGLDPTTEFKDSDSELTLSSLVNPLPAKVLPSLVFHKEWFQSMLDRTRRFRETKGIIVNTFSELEPHAIHSLAGGGSIPPVYPVGPILDLQRNGGDGCEEIMQWLGDQPPSSVVFLCFGSAGSFDVEQVKEIAAALEQSGLRFLWSLRKPARKDKMGQPTEYSSPEEVLPDGFLERTAKTGKIIGWAPQIEVLAHPSIAGFVSHCGWNSILESIWFGVPVAAWPLYGEQQFNAFEVVKELGLAVEIRMDYKKDRFTDPQFIVTADEIERGIRCLLDRDPERIELLHEISKKSNKALMEGGSSYASMGRLIQNIMDGMT</sequence>
<dbReference type="AlphaFoldDB" id="A0A9Q0FG95"/>
<reference evidence="7" key="2">
    <citation type="journal article" date="2023" name="Plants (Basel)">
        <title>Annotation of the Turnera subulata (Passifloraceae) Draft Genome Reveals the S-Locus Evolved after the Divergence of Turneroideae from Passifloroideae in a Stepwise Manner.</title>
        <authorList>
            <person name="Henning P.M."/>
            <person name="Roalson E.H."/>
            <person name="Mir W."/>
            <person name="McCubbin A.G."/>
            <person name="Shore J.S."/>
        </authorList>
    </citation>
    <scope>NUCLEOTIDE SEQUENCE</scope>
    <source>
        <strain evidence="7">F60SS</strain>
    </source>
</reference>
<dbReference type="GO" id="GO:0047213">
    <property type="term" value="F:anthocyanidin 3-O-glucosyltransferase activity"/>
    <property type="evidence" value="ECO:0007669"/>
    <property type="project" value="UniProtKB-EC"/>
</dbReference>
<feature type="non-terminal residue" evidence="7">
    <location>
        <position position="1"/>
    </location>
</feature>
<comment type="similarity">
    <text evidence="2">Belongs to the UDP-glycosyltransferase family.</text>
</comment>
<organism evidence="7 8">
    <name type="scientific">Turnera subulata</name>
    <dbReference type="NCBI Taxonomy" id="218843"/>
    <lineage>
        <taxon>Eukaryota</taxon>
        <taxon>Viridiplantae</taxon>
        <taxon>Streptophyta</taxon>
        <taxon>Embryophyta</taxon>
        <taxon>Tracheophyta</taxon>
        <taxon>Spermatophyta</taxon>
        <taxon>Magnoliopsida</taxon>
        <taxon>eudicotyledons</taxon>
        <taxon>Gunneridae</taxon>
        <taxon>Pentapetalae</taxon>
        <taxon>rosids</taxon>
        <taxon>fabids</taxon>
        <taxon>Malpighiales</taxon>
        <taxon>Passifloraceae</taxon>
        <taxon>Turnera</taxon>
    </lineage>
</organism>
<name>A0A9Q0FG95_9ROSI</name>
<evidence type="ECO:0000313" key="8">
    <source>
        <dbReference type="Proteomes" id="UP001141552"/>
    </source>
</evidence>
<evidence type="ECO:0000256" key="5">
    <source>
        <dbReference type="ARBA" id="ARBA00022679"/>
    </source>
</evidence>
<evidence type="ECO:0000256" key="1">
    <source>
        <dbReference type="ARBA" id="ARBA00004935"/>
    </source>
</evidence>
<dbReference type="SUPFAM" id="SSF53756">
    <property type="entry name" value="UDP-Glycosyltransferase/glycogen phosphorylase"/>
    <property type="match status" value="2"/>
</dbReference>
<evidence type="ECO:0000256" key="6">
    <source>
        <dbReference type="ARBA" id="ARBA00047606"/>
    </source>
</evidence>
<dbReference type="Pfam" id="PF00201">
    <property type="entry name" value="UDPGT"/>
    <property type="match status" value="2"/>
</dbReference>
<keyword evidence="5" id="KW-0808">Transferase</keyword>
<gene>
    <name evidence="7" type="ORF">Tsubulata_050530</name>
</gene>
<protein>
    <recommendedName>
        <fullName evidence="3">anthocyanidin 3-O-glucosyltransferase</fullName>
        <ecNumber evidence="3">2.4.1.115</ecNumber>
    </recommendedName>
</protein>
<dbReference type="Proteomes" id="UP001141552">
    <property type="component" value="Unassembled WGS sequence"/>
</dbReference>
<evidence type="ECO:0000256" key="2">
    <source>
        <dbReference type="ARBA" id="ARBA00009995"/>
    </source>
</evidence>
<keyword evidence="4" id="KW-0328">Glycosyltransferase</keyword>
<proteinExistence type="inferred from homology"/>
<dbReference type="PANTHER" id="PTHR48048">
    <property type="entry name" value="GLYCOSYLTRANSFERASE"/>
    <property type="match status" value="1"/>
</dbReference>
<evidence type="ECO:0000313" key="7">
    <source>
        <dbReference type="EMBL" id="KAJ4829791.1"/>
    </source>
</evidence>
<accession>A0A9Q0FG95</accession>
<comment type="pathway">
    <text evidence="1">Pigment biosynthesis; anthocyanin biosynthesis.</text>
</comment>
<dbReference type="FunFam" id="3.40.50.2000:FF:000080">
    <property type="entry name" value="Glycosyltransferase"/>
    <property type="match status" value="2"/>
</dbReference>
<dbReference type="EC" id="2.4.1.115" evidence="3"/>
<dbReference type="InterPro" id="IPR035595">
    <property type="entry name" value="UDP_glycos_trans_CS"/>
</dbReference>
<dbReference type="PROSITE" id="PS00375">
    <property type="entry name" value="UDPGT"/>
    <property type="match status" value="1"/>
</dbReference>
<evidence type="ECO:0000256" key="4">
    <source>
        <dbReference type="ARBA" id="ARBA00022676"/>
    </source>
</evidence>
<dbReference type="InterPro" id="IPR002213">
    <property type="entry name" value="UDP_glucos_trans"/>
</dbReference>
<dbReference type="InterPro" id="IPR050481">
    <property type="entry name" value="UDP-glycosyltransf_plant"/>
</dbReference>
<comment type="catalytic activity">
    <reaction evidence="6">
        <text>an anthocyanidin + UDP-alpha-D-glucose + H(+) = an anthocyanidin 3-O-beta-D-glucoside + UDP</text>
        <dbReference type="Rhea" id="RHEA:20093"/>
        <dbReference type="ChEBI" id="CHEBI:15378"/>
        <dbReference type="ChEBI" id="CHEBI:16307"/>
        <dbReference type="ChEBI" id="CHEBI:58223"/>
        <dbReference type="ChEBI" id="CHEBI:58885"/>
        <dbReference type="ChEBI" id="CHEBI:143576"/>
        <dbReference type="EC" id="2.4.1.115"/>
    </reaction>
</comment>
<dbReference type="EMBL" id="JAKUCV010005795">
    <property type="protein sequence ID" value="KAJ4829791.1"/>
    <property type="molecule type" value="Genomic_DNA"/>
</dbReference>
<dbReference type="CDD" id="cd03784">
    <property type="entry name" value="GT1_Gtf-like"/>
    <property type="match status" value="2"/>
</dbReference>
<reference evidence="7" key="1">
    <citation type="submission" date="2022-02" db="EMBL/GenBank/DDBJ databases">
        <authorList>
            <person name="Henning P.M."/>
            <person name="McCubbin A.G."/>
            <person name="Shore J.S."/>
        </authorList>
    </citation>
    <scope>NUCLEOTIDE SEQUENCE</scope>
    <source>
        <strain evidence="7">F60SS</strain>
        <tissue evidence="7">Leaves</tissue>
    </source>
</reference>
<dbReference type="FunFam" id="3.40.50.2000:FF:000056">
    <property type="entry name" value="Glycosyltransferase"/>
    <property type="match status" value="2"/>
</dbReference>
<dbReference type="PANTHER" id="PTHR48048:SF45">
    <property type="entry name" value="GLYCOSYLTRANSFERASE"/>
    <property type="match status" value="1"/>
</dbReference>
<keyword evidence="8" id="KW-1185">Reference proteome</keyword>
<evidence type="ECO:0000256" key="3">
    <source>
        <dbReference type="ARBA" id="ARBA00012585"/>
    </source>
</evidence>
<dbReference type="OrthoDB" id="5835829at2759"/>